<comment type="caution">
    <text evidence="6">The sequence shown here is derived from an EMBL/GenBank/DDBJ whole genome shotgun (WGS) entry which is preliminary data.</text>
</comment>
<dbReference type="SMART" id="SM00575">
    <property type="entry name" value="ZnF_PMZ"/>
    <property type="match status" value="1"/>
</dbReference>
<keyword evidence="1" id="KW-0479">Metal-binding</keyword>
<reference evidence="6 7" key="1">
    <citation type="journal article" date="2017" name="Nat. Commun.">
        <title>Genome assembly with in vitro proximity ligation data and whole-genome triplication in lettuce.</title>
        <authorList>
            <person name="Reyes-Chin-Wo S."/>
            <person name="Wang Z."/>
            <person name="Yang X."/>
            <person name="Kozik A."/>
            <person name="Arikit S."/>
            <person name="Song C."/>
            <person name="Xia L."/>
            <person name="Froenicke L."/>
            <person name="Lavelle D.O."/>
            <person name="Truco M.J."/>
            <person name="Xia R."/>
            <person name="Zhu S."/>
            <person name="Xu C."/>
            <person name="Xu H."/>
            <person name="Xu X."/>
            <person name="Cox K."/>
            <person name="Korf I."/>
            <person name="Meyers B.C."/>
            <person name="Michelmore R.W."/>
        </authorList>
    </citation>
    <scope>NUCLEOTIDE SEQUENCE [LARGE SCALE GENOMIC DNA]</scope>
    <source>
        <strain evidence="7">cv. Salinas</strain>
        <tissue evidence="6">Seedlings</tissue>
    </source>
</reference>
<proteinExistence type="predicted"/>
<organism evidence="6 7">
    <name type="scientific">Lactuca sativa</name>
    <name type="common">Garden lettuce</name>
    <dbReference type="NCBI Taxonomy" id="4236"/>
    <lineage>
        <taxon>Eukaryota</taxon>
        <taxon>Viridiplantae</taxon>
        <taxon>Streptophyta</taxon>
        <taxon>Embryophyta</taxon>
        <taxon>Tracheophyta</taxon>
        <taxon>Spermatophyta</taxon>
        <taxon>Magnoliopsida</taxon>
        <taxon>eudicotyledons</taxon>
        <taxon>Gunneridae</taxon>
        <taxon>Pentapetalae</taxon>
        <taxon>asterids</taxon>
        <taxon>campanulids</taxon>
        <taxon>Asterales</taxon>
        <taxon>Asteraceae</taxon>
        <taxon>Cichorioideae</taxon>
        <taxon>Cichorieae</taxon>
        <taxon>Lactucinae</taxon>
        <taxon>Lactuca</taxon>
    </lineage>
</organism>
<dbReference type="InterPro" id="IPR006564">
    <property type="entry name" value="Znf_PMZ"/>
</dbReference>
<dbReference type="Pfam" id="PF04434">
    <property type="entry name" value="SWIM"/>
    <property type="match status" value="1"/>
</dbReference>
<evidence type="ECO:0000313" key="6">
    <source>
        <dbReference type="EMBL" id="KAJ0207645.1"/>
    </source>
</evidence>
<dbReference type="EMBL" id="NBSK02000005">
    <property type="protein sequence ID" value="KAJ0207645.1"/>
    <property type="molecule type" value="Genomic_DNA"/>
</dbReference>
<keyword evidence="2 4" id="KW-0863">Zinc-finger</keyword>
<evidence type="ECO:0000256" key="4">
    <source>
        <dbReference type="PROSITE-ProRule" id="PRU00325"/>
    </source>
</evidence>
<evidence type="ECO:0000256" key="2">
    <source>
        <dbReference type="ARBA" id="ARBA00022771"/>
    </source>
</evidence>
<feature type="domain" description="SWIM-type" evidence="5">
    <location>
        <begin position="83"/>
        <end position="117"/>
    </location>
</feature>
<protein>
    <recommendedName>
        <fullName evidence="5">SWIM-type domain-containing protein</fullName>
    </recommendedName>
</protein>
<dbReference type="InterPro" id="IPR007527">
    <property type="entry name" value="Znf_SWIM"/>
</dbReference>
<evidence type="ECO:0000256" key="3">
    <source>
        <dbReference type="ARBA" id="ARBA00022833"/>
    </source>
</evidence>
<evidence type="ECO:0000313" key="7">
    <source>
        <dbReference type="Proteomes" id="UP000235145"/>
    </source>
</evidence>
<keyword evidence="7" id="KW-1185">Reference proteome</keyword>
<evidence type="ECO:0000256" key="1">
    <source>
        <dbReference type="ARBA" id="ARBA00022723"/>
    </source>
</evidence>
<dbReference type="GO" id="GO:0008270">
    <property type="term" value="F:zinc ion binding"/>
    <property type="evidence" value="ECO:0007669"/>
    <property type="project" value="UniProtKB-KW"/>
</dbReference>
<dbReference type="AlphaFoldDB" id="A0A9R1VML0"/>
<name>A0A9R1VML0_LACSA</name>
<dbReference type="Proteomes" id="UP000235145">
    <property type="component" value="Unassembled WGS sequence"/>
</dbReference>
<evidence type="ECO:0000259" key="5">
    <source>
        <dbReference type="PROSITE" id="PS50966"/>
    </source>
</evidence>
<dbReference type="PROSITE" id="PS50966">
    <property type="entry name" value="ZF_SWIM"/>
    <property type="match status" value="1"/>
</dbReference>
<gene>
    <name evidence="6" type="ORF">LSAT_V11C500290530</name>
</gene>
<sequence length="134" mass="15681">MLHVRFLPTSEKKWARTYFPNICWNVLNINIPEFLLVLSVTQRNVPIITLIDVIVQYIQQTFVERCVMGEFHLRSRLRSPVKRRCAIDLNRHTCSCGKWRSLGITCGHAIAATCYTENTELTDMVQIYYRADVF</sequence>
<keyword evidence="3" id="KW-0862">Zinc</keyword>
<accession>A0A9R1VML0</accession>